<name>A0ABD0JHT3_9CAEN</name>
<dbReference type="Proteomes" id="UP001519460">
    <property type="component" value="Unassembled WGS sequence"/>
</dbReference>
<accession>A0ABD0JHT3</accession>
<feature type="chain" id="PRO_5044814168" evidence="3">
    <location>
        <begin position="23"/>
        <end position="125"/>
    </location>
</feature>
<feature type="signal peptide" evidence="3">
    <location>
        <begin position="1"/>
        <end position="22"/>
    </location>
</feature>
<dbReference type="AlphaFoldDB" id="A0ABD0JHT3"/>
<keyword evidence="2" id="KW-0812">Transmembrane</keyword>
<comment type="caution">
    <text evidence="4">The sequence shown here is derived from an EMBL/GenBank/DDBJ whole genome shotgun (WGS) entry which is preliminary data.</text>
</comment>
<evidence type="ECO:0000256" key="3">
    <source>
        <dbReference type="SAM" id="SignalP"/>
    </source>
</evidence>
<evidence type="ECO:0000256" key="1">
    <source>
        <dbReference type="SAM" id="MobiDB-lite"/>
    </source>
</evidence>
<sequence length="125" mass="13314">MQFRYLPPLIMAFAALTHAASAEIHRAKSASYKSPRSRAESNARSSVDVAAAEMPSHEVAEDAALHTHMVEEAMWSRSTDVWVYSILGAILVGLSGIFPLLVIPLEAGPTLKHGGKLGGSSSSIE</sequence>
<keyword evidence="3" id="KW-0732">Signal</keyword>
<evidence type="ECO:0000313" key="5">
    <source>
        <dbReference type="Proteomes" id="UP001519460"/>
    </source>
</evidence>
<feature type="transmembrane region" description="Helical" evidence="2">
    <location>
        <begin position="81"/>
        <end position="103"/>
    </location>
</feature>
<protein>
    <submittedName>
        <fullName evidence="4">Uncharacterized protein</fullName>
    </submittedName>
</protein>
<feature type="region of interest" description="Disordered" evidence="1">
    <location>
        <begin position="28"/>
        <end position="51"/>
    </location>
</feature>
<keyword evidence="2" id="KW-1133">Transmembrane helix</keyword>
<gene>
    <name evidence="4" type="ORF">BaRGS_00034460</name>
</gene>
<evidence type="ECO:0000313" key="4">
    <source>
        <dbReference type="EMBL" id="KAK7474325.1"/>
    </source>
</evidence>
<keyword evidence="5" id="KW-1185">Reference proteome</keyword>
<proteinExistence type="predicted"/>
<dbReference type="EMBL" id="JACVVK020000440">
    <property type="protein sequence ID" value="KAK7474325.1"/>
    <property type="molecule type" value="Genomic_DNA"/>
</dbReference>
<reference evidence="4 5" key="1">
    <citation type="journal article" date="2023" name="Sci. Data">
        <title>Genome assembly of the Korean intertidal mud-creeper Batillaria attramentaria.</title>
        <authorList>
            <person name="Patra A.K."/>
            <person name="Ho P.T."/>
            <person name="Jun S."/>
            <person name="Lee S.J."/>
            <person name="Kim Y."/>
            <person name="Won Y.J."/>
        </authorList>
    </citation>
    <scope>NUCLEOTIDE SEQUENCE [LARGE SCALE GENOMIC DNA]</scope>
    <source>
        <strain evidence="4">Wonlab-2016</strain>
    </source>
</reference>
<keyword evidence="2" id="KW-0472">Membrane</keyword>
<evidence type="ECO:0000256" key="2">
    <source>
        <dbReference type="SAM" id="Phobius"/>
    </source>
</evidence>
<organism evidence="4 5">
    <name type="scientific">Batillaria attramentaria</name>
    <dbReference type="NCBI Taxonomy" id="370345"/>
    <lineage>
        <taxon>Eukaryota</taxon>
        <taxon>Metazoa</taxon>
        <taxon>Spiralia</taxon>
        <taxon>Lophotrochozoa</taxon>
        <taxon>Mollusca</taxon>
        <taxon>Gastropoda</taxon>
        <taxon>Caenogastropoda</taxon>
        <taxon>Sorbeoconcha</taxon>
        <taxon>Cerithioidea</taxon>
        <taxon>Batillariidae</taxon>
        <taxon>Batillaria</taxon>
    </lineage>
</organism>